<accession>A0A6J8C8N1</accession>
<dbReference type="Proteomes" id="UP000507470">
    <property type="component" value="Unassembled WGS sequence"/>
</dbReference>
<dbReference type="AlphaFoldDB" id="A0A6J8C8N1"/>
<feature type="compositionally biased region" description="Basic and acidic residues" evidence="1">
    <location>
        <begin position="1"/>
        <end position="14"/>
    </location>
</feature>
<evidence type="ECO:0000256" key="2">
    <source>
        <dbReference type="SAM" id="Phobius"/>
    </source>
</evidence>
<dbReference type="InterPro" id="IPR036508">
    <property type="entry name" value="Chitin-bd_dom_sf"/>
</dbReference>
<feature type="region of interest" description="Disordered" evidence="1">
    <location>
        <begin position="1"/>
        <end position="40"/>
    </location>
</feature>
<dbReference type="Pfam" id="PF01607">
    <property type="entry name" value="CBM_14"/>
    <property type="match status" value="1"/>
</dbReference>
<sequence length="524" mass="58198">MEPQNEKISLEKRNVGSFGNSSYNQEFPPPPDSCGKQQDFHGYLQPINGNEKRISSNHDYLIVQGSIRSNLPPDIVPDKLHSWLHPVEKGESGNHCGNNKEFSDLDNCTYSVIADSNIKQEEVKAFPQIKYVEGRLNSQKNETNKPLKSLPCSSCKIVALVMITAIIITALGVGAYFLILRNYSKDEKTSSSLPSTSNKTMNTSTTVSVTFGTTVLSTEASIDTTTNSASMLTTPTQDQEVSSESISSQAPSSTIQPHCSPTGNSILQLNPDQIADLAVYRHWLLHSCEADIGYPAGNISIEIMKAGDLEFRKLDVIIESTEDNITSCEIHRNIKFGILFTSDMEKAIIRCKKAVNMTVHADQIVGLTSARTSNLHTCTGYIGNLTGDIMVEIQLERNDNYQTIIPSYKTETDTSENCKIIRILKFWIGFTVAMYNATIKCKATNGLKPDDSPMYSNHEMLSLVSSDFCNQNFNGTNRYNHPTNCKRFVTCEEKETYVHACPSRLCFSLEKDQCDWCSAVNTCT</sequence>
<dbReference type="Gene3D" id="2.170.140.10">
    <property type="entry name" value="Chitin binding domain"/>
    <property type="match status" value="1"/>
</dbReference>
<dbReference type="EMBL" id="CACVKT020004853">
    <property type="protein sequence ID" value="CAC5391881.1"/>
    <property type="molecule type" value="Genomic_DNA"/>
</dbReference>
<dbReference type="GO" id="GO:0008061">
    <property type="term" value="F:chitin binding"/>
    <property type="evidence" value="ECO:0007669"/>
    <property type="project" value="InterPro"/>
</dbReference>
<feature type="region of interest" description="Disordered" evidence="1">
    <location>
        <begin position="226"/>
        <end position="257"/>
    </location>
</feature>
<dbReference type="OrthoDB" id="6020543at2759"/>
<evidence type="ECO:0000256" key="1">
    <source>
        <dbReference type="SAM" id="MobiDB-lite"/>
    </source>
</evidence>
<keyword evidence="2" id="KW-1133">Transmembrane helix</keyword>
<reference evidence="4 5" key="1">
    <citation type="submission" date="2020-06" db="EMBL/GenBank/DDBJ databases">
        <authorList>
            <person name="Li R."/>
            <person name="Bekaert M."/>
        </authorList>
    </citation>
    <scope>NUCLEOTIDE SEQUENCE [LARGE SCALE GENOMIC DNA]</scope>
    <source>
        <strain evidence="5">wild</strain>
    </source>
</reference>
<feature type="compositionally biased region" description="Polar residues" evidence="1">
    <location>
        <begin position="226"/>
        <end position="240"/>
    </location>
</feature>
<feature type="compositionally biased region" description="Low complexity" evidence="1">
    <location>
        <begin position="242"/>
        <end position="253"/>
    </location>
</feature>
<evidence type="ECO:0000313" key="5">
    <source>
        <dbReference type="Proteomes" id="UP000507470"/>
    </source>
</evidence>
<dbReference type="PROSITE" id="PS50940">
    <property type="entry name" value="CHIT_BIND_II"/>
    <property type="match status" value="1"/>
</dbReference>
<feature type="transmembrane region" description="Helical" evidence="2">
    <location>
        <begin position="157"/>
        <end position="179"/>
    </location>
</feature>
<dbReference type="GO" id="GO:0005576">
    <property type="term" value="C:extracellular region"/>
    <property type="evidence" value="ECO:0007669"/>
    <property type="project" value="InterPro"/>
</dbReference>
<keyword evidence="2" id="KW-0472">Membrane</keyword>
<keyword evidence="5" id="KW-1185">Reference proteome</keyword>
<dbReference type="InterPro" id="IPR002557">
    <property type="entry name" value="Chitin-bd_dom"/>
</dbReference>
<evidence type="ECO:0000259" key="3">
    <source>
        <dbReference type="PROSITE" id="PS50940"/>
    </source>
</evidence>
<protein>
    <recommendedName>
        <fullName evidence="3">Chitin-binding type-2 domain-containing protein</fullName>
    </recommendedName>
</protein>
<gene>
    <name evidence="4" type="ORF">MCOR_26860</name>
</gene>
<dbReference type="SUPFAM" id="SSF57625">
    <property type="entry name" value="Invertebrate chitin-binding proteins"/>
    <property type="match status" value="1"/>
</dbReference>
<name>A0A6J8C8N1_MYTCO</name>
<proteinExistence type="predicted"/>
<keyword evidence="2" id="KW-0812">Transmembrane</keyword>
<organism evidence="4 5">
    <name type="scientific">Mytilus coruscus</name>
    <name type="common">Sea mussel</name>
    <dbReference type="NCBI Taxonomy" id="42192"/>
    <lineage>
        <taxon>Eukaryota</taxon>
        <taxon>Metazoa</taxon>
        <taxon>Spiralia</taxon>
        <taxon>Lophotrochozoa</taxon>
        <taxon>Mollusca</taxon>
        <taxon>Bivalvia</taxon>
        <taxon>Autobranchia</taxon>
        <taxon>Pteriomorphia</taxon>
        <taxon>Mytilida</taxon>
        <taxon>Mytiloidea</taxon>
        <taxon>Mytilidae</taxon>
        <taxon>Mytilinae</taxon>
        <taxon>Mytilus</taxon>
    </lineage>
</organism>
<feature type="domain" description="Chitin-binding type-2" evidence="3">
    <location>
        <begin position="466"/>
        <end position="524"/>
    </location>
</feature>
<evidence type="ECO:0000313" key="4">
    <source>
        <dbReference type="EMBL" id="CAC5391881.1"/>
    </source>
</evidence>